<dbReference type="PANTHER" id="PTHR24230:SF75">
    <property type="entry name" value="RELAXIN FAMILY PEPTIDE RECEPTOR 3"/>
    <property type="match status" value="1"/>
</dbReference>
<evidence type="ECO:0000256" key="4">
    <source>
        <dbReference type="ARBA" id="ARBA00022989"/>
    </source>
</evidence>
<dbReference type="Proteomes" id="UP000663887">
    <property type="component" value="Unassembled WGS sequence"/>
</dbReference>
<evidence type="ECO:0000256" key="5">
    <source>
        <dbReference type="ARBA" id="ARBA00023040"/>
    </source>
</evidence>
<feature type="transmembrane region" description="Helical" evidence="9">
    <location>
        <begin position="46"/>
        <end position="64"/>
    </location>
</feature>
<dbReference type="PROSITE" id="PS50262">
    <property type="entry name" value="G_PROTEIN_RECEP_F1_2"/>
    <property type="match status" value="1"/>
</dbReference>
<dbReference type="EMBL" id="CAJNOW010000091">
    <property type="protein sequence ID" value="CAF1233502.1"/>
    <property type="molecule type" value="Genomic_DNA"/>
</dbReference>
<dbReference type="Proteomes" id="UP000676336">
    <property type="component" value="Unassembled WGS sequence"/>
</dbReference>
<dbReference type="GO" id="GO:0008528">
    <property type="term" value="F:G protein-coupled peptide receptor activity"/>
    <property type="evidence" value="ECO:0007669"/>
    <property type="project" value="TreeGrafter"/>
</dbReference>
<evidence type="ECO:0000313" key="19">
    <source>
        <dbReference type="Proteomes" id="UP000663855"/>
    </source>
</evidence>
<evidence type="ECO:0000313" key="12">
    <source>
        <dbReference type="EMBL" id="CAF1233502.1"/>
    </source>
</evidence>
<dbReference type="Proteomes" id="UP000663866">
    <property type="component" value="Unassembled WGS sequence"/>
</dbReference>
<evidence type="ECO:0000313" key="14">
    <source>
        <dbReference type="EMBL" id="CAF2076590.1"/>
    </source>
</evidence>
<evidence type="ECO:0000256" key="1">
    <source>
        <dbReference type="ARBA" id="ARBA00004651"/>
    </source>
</evidence>
<evidence type="ECO:0000313" key="17">
    <source>
        <dbReference type="EMBL" id="CAF3836958.1"/>
    </source>
</evidence>
<dbReference type="Proteomes" id="UP000663856">
    <property type="component" value="Unassembled WGS sequence"/>
</dbReference>
<feature type="domain" description="G-protein coupled receptors family 1 profile" evidence="10">
    <location>
        <begin position="62"/>
        <end position="368"/>
    </location>
</feature>
<keyword evidence="8" id="KW-0807">Transducer</keyword>
<evidence type="ECO:0000256" key="7">
    <source>
        <dbReference type="ARBA" id="ARBA00023170"/>
    </source>
</evidence>
<dbReference type="Proteomes" id="UP000663842">
    <property type="component" value="Unassembled WGS sequence"/>
</dbReference>
<feature type="transmembrane region" description="Helical" evidence="9">
    <location>
        <begin position="312"/>
        <end position="334"/>
    </location>
</feature>
<dbReference type="AlphaFoldDB" id="A0A814R2R1"/>
<feature type="transmembrane region" description="Helical" evidence="9">
    <location>
        <begin position="203"/>
        <end position="230"/>
    </location>
</feature>
<evidence type="ECO:0000313" key="13">
    <source>
        <dbReference type="EMBL" id="CAF2059373.1"/>
    </source>
</evidence>
<dbReference type="EMBL" id="CAJOBG010000617">
    <property type="protein sequence ID" value="CAF3836958.1"/>
    <property type="molecule type" value="Genomic_DNA"/>
</dbReference>
<dbReference type="GO" id="GO:0005886">
    <property type="term" value="C:plasma membrane"/>
    <property type="evidence" value="ECO:0007669"/>
    <property type="project" value="UniProtKB-SubCell"/>
</dbReference>
<keyword evidence="6 9" id="KW-0472">Membrane</keyword>
<evidence type="ECO:0000313" key="20">
    <source>
        <dbReference type="Proteomes" id="UP000663866"/>
    </source>
</evidence>
<comment type="caution">
    <text evidence="11">The sequence shown here is derived from an EMBL/GenBank/DDBJ whole genome shotgun (WGS) entry which is preliminary data.</text>
</comment>
<keyword evidence="20" id="KW-1185">Reference proteome</keyword>
<evidence type="ECO:0000256" key="9">
    <source>
        <dbReference type="SAM" id="Phobius"/>
    </source>
</evidence>
<keyword evidence="7" id="KW-0675">Receptor</keyword>
<dbReference type="Proteomes" id="UP000663834">
    <property type="component" value="Unassembled WGS sequence"/>
</dbReference>
<keyword evidence="3 9" id="KW-0812">Transmembrane</keyword>
<keyword evidence="5" id="KW-0297">G-protein coupled receptor</keyword>
<accession>A0A814R2R1</accession>
<dbReference type="Proteomes" id="UP000663824">
    <property type="component" value="Unassembled WGS sequence"/>
</dbReference>
<dbReference type="EMBL" id="CAJNRF010015774">
    <property type="protein sequence ID" value="CAF2179928.1"/>
    <property type="molecule type" value="Genomic_DNA"/>
</dbReference>
<evidence type="ECO:0000313" key="16">
    <source>
        <dbReference type="EMBL" id="CAF3764193.1"/>
    </source>
</evidence>
<gene>
    <name evidence="11" type="ORF">CJN711_LOCUS8434</name>
    <name evidence="12" type="ORF">KQP761_LOCUS1426</name>
    <name evidence="13" type="ORF">MBJ925_LOCUS14617</name>
    <name evidence="17" type="ORF">OVN521_LOCUS6009</name>
    <name evidence="18" type="ORF">SMN809_LOCUS6311</name>
    <name evidence="16" type="ORF">UXM345_LOCUS2741</name>
    <name evidence="15" type="ORF">WKI299_LOCUS33404</name>
    <name evidence="14" type="ORF">XDN619_LOCUS13716</name>
</gene>
<evidence type="ECO:0000313" key="11">
    <source>
        <dbReference type="EMBL" id="CAF1128404.1"/>
    </source>
</evidence>
<evidence type="ECO:0000313" key="15">
    <source>
        <dbReference type="EMBL" id="CAF2179928.1"/>
    </source>
</evidence>
<dbReference type="SUPFAM" id="SSF81321">
    <property type="entry name" value="Family A G protein-coupled receptor-like"/>
    <property type="match status" value="1"/>
</dbReference>
<evidence type="ECO:0000256" key="3">
    <source>
        <dbReference type="ARBA" id="ARBA00022692"/>
    </source>
</evidence>
<sequence length="381" mass="44584">MTTTLRTTWIEALLDNITSNNDTLLYASDNDAPVITDSWIFFLMKWALRLACISIFIVCPWANYQLIVLFRTRQYHKESSAKWYVIFKAIFDIGYMLVSVPIIFCLTFDIDVIHRNFLTCKLITYSHYLFDDLISMMLALLCIDRMMRITCSCRFRQRFALAVCIVTVVFLAIINIHHIIRLQHRNGFCHKLYLSIWDYDFDIYYSLIYTLITWAIIFIASINLTVSVYCDRERRLKLLKQQQQQQQQQQRYLSEILLNTTDSIAFDNDRAELIDNTDDIEDATVVTIEANPLANESSENEQQDNIDLQITVCVLIVSATFLGCNLPNFCIFIWRYIYNSNFSTLGYIFVYISIIPLIVAHTVNYFIFNHLAARLFPNSSS</sequence>
<evidence type="ECO:0000259" key="10">
    <source>
        <dbReference type="PROSITE" id="PS50262"/>
    </source>
</evidence>
<proteinExistence type="predicted"/>
<evidence type="ECO:0000313" key="18">
    <source>
        <dbReference type="EMBL" id="CAF3894698.1"/>
    </source>
</evidence>
<dbReference type="Gene3D" id="1.20.1070.10">
    <property type="entry name" value="Rhodopsin 7-helix transmembrane proteins"/>
    <property type="match status" value="1"/>
</dbReference>
<evidence type="ECO:0000256" key="6">
    <source>
        <dbReference type="ARBA" id="ARBA00023136"/>
    </source>
</evidence>
<dbReference type="EMBL" id="CAJNRE010006840">
    <property type="protein sequence ID" value="CAF2059373.1"/>
    <property type="molecule type" value="Genomic_DNA"/>
</dbReference>
<feature type="transmembrane region" description="Helical" evidence="9">
    <location>
        <begin position="346"/>
        <end position="368"/>
    </location>
</feature>
<dbReference type="EMBL" id="CAJNRG010005438">
    <property type="protein sequence ID" value="CAF2076590.1"/>
    <property type="molecule type" value="Genomic_DNA"/>
</dbReference>
<organism evidence="11 19">
    <name type="scientific">Rotaria magnacalcarata</name>
    <dbReference type="NCBI Taxonomy" id="392030"/>
    <lineage>
        <taxon>Eukaryota</taxon>
        <taxon>Metazoa</taxon>
        <taxon>Spiralia</taxon>
        <taxon>Gnathifera</taxon>
        <taxon>Rotifera</taxon>
        <taxon>Eurotatoria</taxon>
        <taxon>Bdelloidea</taxon>
        <taxon>Philodinida</taxon>
        <taxon>Philodinidae</taxon>
        <taxon>Rotaria</taxon>
    </lineage>
</organism>
<feature type="transmembrane region" description="Helical" evidence="9">
    <location>
        <begin position="159"/>
        <end position="180"/>
    </location>
</feature>
<dbReference type="EMBL" id="CAJOBF010000170">
    <property type="protein sequence ID" value="CAF3764193.1"/>
    <property type="molecule type" value="Genomic_DNA"/>
</dbReference>
<keyword evidence="4 9" id="KW-1133">Transmembrane helix</keyword>
<keyword evidence="2" id="KW-1003">Cell membrane</keyword>
<protein>
    <recommendedName>
        <fullName evidence="10">G-protein coupled receptors family 1 profile domain-containing protein</fullName>
    </recommendedName>
</protein>
<dbReference type="EMBL" id="CAJOBI010001689">
    <property type="protein sequence ID" value="CAF3894698.1"/>
    <property type="molecule type" value="Genomic_DNA"/>
</dbReference>
<comment type="subcellular location">
    <subcellularLocation>
        <location evidence="1">Cell membrane</location>
        <topology evidence="1">Multi-pass membrane protein</topology>
    </subcellularLocation>
</comment>
<dbReference type="Proteomes" id="UP000663855">
    <property type="component" value="Unassembled WGS sequence"/>
</dbReference>
<dbReference type="EMBL" id="CAJNOV010003087">
    <property type="protein sequence ID" value="CAF1128404.1"/>
    <property type="molecule type" value="Genomic_DNA"/>
</dbReference>
<dbReference type="GO" id="GO:0007218">
    <property type="term" value="P:neuropeptide signaling pathway"/>
    <property type="evidence" value="ECO:0007669"/>
    <property type="project" value="TreeGrafter"/>
</dbReference>
<feature type="transmembrane region" description="Helical" evidence="9">
    <location>
        <begin position="85"/>
        <end position="108"/>
    </location>
</feature>
<dbReference type="OrthoDB" id="10020927at2759"/>
<reference evidence="11" key="1">
    <citation type="submission" date="2021-02" db="EMBL/GenBank/DDBJ databases">
        <authorList>
            <person name="Nowell W R."/>
        </authorList>
    </citation>
    <scope>NUCLEOTIDE SEQUENCE</scope>
</reference>
<evidence type="ECO:0000256" key="2">
    <source>
        <dbReference type="ARBA" id="ARBA00022475"/>
    </source>
</evidence>
<evidence type="ECO:0000256" key="8">
    <source>
        <dbReference type="ARBA" id="ARBA00023224"/>
    </source>
</evidence>
<dbReference type="PANTHER" id="PTHR24230">
    <property type="entry name" value="G-PROTEIN COUPLED RECEPTOR"/>
    <property type="match status" value="1"/>
</dbReference>
<name>A0A814R2R1_9BILA</name>
<dbReference type="InterPro" id="IPR017452">
    <property type="entry name" value="GPCR_Rhodpsn_7TM"/>
</dbReference>